<dbReference type="EMBL" id="BA000058">
    <property type="protein sequence ID" value="BAO04745.1"/>
    <property type="molecule type" value="Genomic_DNA"/>
</dbReference>
<gene>
    <name evidence="2" type="ORF">CBO05P1_026</name>
</gene>
<dbReference type="RefSeq" id="WP_030031781.1">
    <property type="nucleotide sequence ID" value="NZ_BA000058.1"/>
</dbReference>
<name>A0A060N5D4_CLOBO</name>
<dbReference type="AlphaFoldDB" id="A0A060N5D4"/>
<keyword evidence="1" id="KW-0812">Transmembrane</keyword>
<keyword evidence="1" id="KW-1133">Transmembrane helix</keyword>
<reference evidence="2" key="1">
    <citation type="submission" date="2013-10" db="EMBL/GenBank/DDBJ databases">
        <title>Draft genome sequence of Clostridium botulinum type B strain Osaka05.</title>
        <authorList>
            <person name="Sakaguchi Y."/>
            <person name="Hosomi K."/>
            <person name="Uchiyama J."/>
            <person name="Ogura Y."/>
            <person name="Sakaguchi M."/>
            <person name="Kohda T."/>
            <person name="Mukamoto M."/>
            <person name="Misawa N."/>
            <person name="Matsuzaki S."/>
            <person name="Hayashi T."/>
            <person name="Kozaki S."/>
        </authorList>
    </citation>
    <scope>NUCLEOTIDE SEQUENCE</scope>
    <source>
        <strain evidence="2">Osaka05</strain>
    </source>
</reference>
<evidence type="ECO:0000256" key="1">
    <source>
        <dbReference type="SAM" id="Phobius"/>
    </source>
</evidence>
<keyword evidence="1" id="KW-0472">Membrane</keyword>
<protein>
    <submittedName>
        <fullName evidence="2">Uncharacterized protein</fullName>
    </submittedName>
</protein>
<dbReference type="HOGENOM" id="CLU_2300858_0_0_9"/>
<feature type="transmembrane region" description="Helical" evidence="1">
    <location>
        <begin position="68"/>
        <end position="96"/>
    </location>
</feature>
<dbReference type="Proteomes" id="UP000054164">
    <property type="component" value="Unassembled WGS sequence"/>
</dbReference>
<proteinExistence type="predicted"/>
<sequence>MNFFTLNILIGAMAFTVDRIDSMNKEVDAIESFSTIQETIEKIENEKVKQGLYNFVNGLINVGTTNPILIYIFMFIVYMTPFLNLLILVSSIVDWFRKESD</sequence>
<accession>A0A060N5D4</accession>
<organism evidence="2">
    <name type="scientific">Clostridium botulinum B str. Osaka05</name>
    <dbReference type="NCBI Taxonomy" id="1407017"/>
    <lineage>
        <taxon>Bacteria</taxon>
        <taxon>Bacillati</taxon>
        <taxon>Bacillota</taxon>
        <taxon>Clostridia</taxon>
        <taxon>Eubacteriales</taxon>
        <taxon>Clostridiaceae</taxon>
        <taxon>Clostridium</taxon>
    </lineage>
</organism>
<evidence type="ECO:0000313" key="2">
    <source>
        <dbReference type="EMBL" id="BAO04745.1"/>
    </source>
</evidence>